<accession>A0ACB9P5Q4</accession>
<dbReference type="Proteomes" id="UP001057402">
    <property type="component" value="Chromosome 7"/>
</dbReference>
<protein>
    <submittedName>
        <fullName evidence="1">Uncharacterized protein</fullName>
    </submittedName>
</protein>
<sequence length="251" mass="28252">MITTLLPQPKCHGLHSFQALQSPGNKFMKRLGIWRRMRMKMKMLLGPSPKRLRVGYIPDNRRSLMKQVALISSMVGPRIAASATDSAVSAIYDEARCSREIFVSLEGAMKHGTTNSDGQIVDTEMDPEVTPASDNQGVVLEENFLPLRARAATATALGAAAAHAKLLAEQEGKELQHLMSDIIEAQLQFLPVWPVTCRVPRLLLQMKKVRGKIEHFEELEPLMEKEHAWMDKLKEVVFSMYCRINRACSQR</sequence>
<name>A0ACB9P5Q4_9MYRT</name>
<proteinExistence type="predicted"/>
<dbReference type="EMBL" id="CM042886">
    <property type="protein sequence ID" value="KAI4342020.1"/>
    <property type="molecule type" value="Genomic_DNA"/>
</dbReference>
<reference evidence="2" key="1">
    <citation type="journal article" date="2023" name="Front. Plant Sci.">
        <title>Chromosomal-level genome assembly of Melastoma candidum provides insights into trichome evolution.</title>
        <authorList>
            <person name="Zhong Y."/>
            <person name="Wu W."/>
            <person name="Sun C."/>
            <person name="Zou P."/>
            <person name="Liu Y."/>
            <person name="Dai S."/>
            <person name="Zhou R."/>
        </authorList>
    </citation>
    <scope>NUCLEOTIDE SEQUENCE [LARGE SCALE GENOMIC DNA]</scope>
</reference>
<gene>
    <name evidence="1" type="ORF">MLD38_026682</name>
</gene>
<evidence type="ECO:0000313" key="1">
    <source>
        <dbReference type="EMBL" id="KAI4342020.1"/>
    </source>
</evidence>
<organism evidence="1 2">
    <name type="scientific">Melastoma candidum</name>
    <dbReference type="NCBI Taxonomy" id="119954"/>
    <lineage>
        <taxon>Eukaryota</taxon>
        <taxon>Viridiplantae</taxon>
        <taxon>Streptophyta</taxon>
        <taxon>Embryophyta</taxon>
        <taxon>Tracheophyta</taxon>
        <taxon>Spermatophyta</taxon>
        <taxon>Magnoliopsida</taxon>
        <taxon>eudicotyledons</taxon>
        <taxon>Gunneridae</taxon>
        <taxon>Pentapetalae</taxon>
        <taxon>rosids</taxon>
        <taxon>malvids</taxon>
        <taxon>Myrtales</taxon>
        <taxon>Melastomataceae</taxon>
        <taxon>Melastomatoideae</taxon>
        <taxon>Melastomateae</taxon>
        <taxon>Melastoma</taxon>
    </lineage>
</organism>
<keyword evidence="2" id="KW-1185">Reference proteome</keyword>
<comment type="caution">
    <text evidence="1">The sequence shown here is derived from an EMBL/GenBank/DDBJ whole genome shotgun (WGS) entry which is preliminary data.</text>
</comment>
<evidence type="ECO:0000313" key="2">
    <source>
        <dbReference type="Proteomes" id="UP001057402"/>
    </source>
</evidence>